<evidence type="ECO:0000256" key="5">
    <source>
        <dbReference type="ARBA" id="ARBA00022519"/>
    </source>
</evidence>
<evidence type="ECO:0000256" key="4">
    <source>
        <dbReference type="ARBA" id="ARBA00022475"/>
    </source>
</evidence>
<feature type="coiled-coil region" evidence="21">
    <location>
        <begin position="48"/>
        <end position="75"/>
    </location>
</feature>
<evidence type="ECO:0000256" key="12">
    <source>
        <dbReference type="ARBA" id="ARBA00023136"/>
    </source>
</evidence>
<keyword evidence="10 18" id="KW-0274">FAD</keyword>
<dbReference type="EC" id="2.7.1.180" evidence="2 18"/>
<feature type="binding site" evidence="19">
    <location>
        <position position="296"/>
    </location>
    <ligand>
        <name>Mg(2+)</name>
        <dbReference type="ChEBI" id="CHEBI:18420"/>
    </ligand>
</feature>
<dbReference type="SUPFAM" id="SSF143631">
    <property type="entry name" value="ApbE-like"/>
    <property type="match status" value="1"/>
</dbReference>
<dbReference type="GO" id="GO:0046872">
    <property type="term" value="F:metal ion binding"/>
    <property type="evidence" value="ECO:0007669"/>
    <property type="project" value="UniProtKB-UniRule"/>
</dbReference>
<dbReference type="AlphaFoldDB" id="F5Z986"/>
<dbReference type="Proteomes" id="UP000000683">
    <property type="component" value="Chromosome"/>
</dbReference>
<dbReference type="Pfam" id="PF02424">
    <property type="entry name" value="ApbE"/>
    <property type="match status" value="1"/>
</dbReference>
<evidence type="ECO:0000313" key="23">
    <source>
        <dbReference type="Proteomes" id="UP000000683"/>
    </source>
</evidence>
<evidence type="ECO:0000256" key="2">
    <source>
        <dbReference type="ARBA" id="ARBA00011955"/>
    </source>
</evidence>
<evidence type="ECO:0000256" key="17">
    <source>
        <dbReference type="ARBA" id="ARBA00060485"/>
    </source>
</evidence>
<evidence type="ECO:0000256" key="8">
    <source>
        <dbReference type="ARBA" id="ARBA00022723"/>
    </source>
</evidence>
<keyword evidence="12" id="KW-0472">Membrane</keyword>
<evidence type="ECO:0000256" key="18">
    <source>
        <dbReference type="PIRNR" id="PIRNR006268"/>
    </source>
</evidence>
<comment type="subcellular location">
    <subcellularLocation>
        <location evidence="17 20">Cell inner membrane</location>
        <topology evidence="17 20">Lipid-anchor</topology>
        <orientation evidence="17 20">Periplasmic side</orientation>
    </subcellularLocation>
</comment>
<evidence type="ECO:0000256" key="6">
    <source>
        <dbReference type="ARBA" id="ARBA00022630"/>
    </source>
</evidence>
<keyword evidence="7 18" id="KW-0808">Transferase</keyword>
<sequence>MIRFFARIALAIIAISILMIASCSDKPLAVAHLQGQTMGTTYNVKYVLAEGEKEVEGLQEEIDAELVNINKLMSTYDTTSELSRFNQYRYSDNFEVSKETLTVVNEALRLARLSDGVLDVTVGPLVNLWGFGPNKRPEKVPTQADIDAVRDYVGYEKLSTTPTGLMKANPMLYVDLSTIAKGYGVDEVAAILDAHNLQHYLVEIGGEMRVKGERGDGSEWLIAIEKPVTTERAVQKVVSIGTNAIATSGDYRNYYEEDGKRYSHLIDPNTGSPITHDLVSVTVVNPSSMIADGLATAFNVMGWERAINLAEQEQLAVFLIRRTADGFEEYATPEFDKLVTVNN</sequence>
<comment type="catalytic activity">
    <reaction evidence="16 18 20">
        <text>L-threonyl-[protein] + FAD = FMN-L-threonyl-[protein] + AMP + H(+)</text>
        <dbReference type="Rhea" id="RHEA:36847"/>
        <dbReference type="Rhea" id="RHEA-COMP:11060"/>
        <dbReference type="Rhea" id="RHEA-COMP:11061"/>
        <dbReference type="ChEBI" id="CHEBI:15378"/>
        <dbReference type="ChEBI" id="CHEBI:30013"/>
        <dbReference type="ChEBI" id="CHEBI:57692"/>
        <dbReference type="ChEBI" id="CHEBI:74257"/>
        <dbReference type="ChEBI" id="CHEBI:456215"/>
        <dbReference type="EC" id="2.7.1.180"/>
    </reaction>
</comment>
<proteinExistence type="inferred from homology"/>
<keyword evidence="4" id="KW-1003">Cell membrane</keyword>
<keyword evidence="8 18" id="KW-0479">Metal-binding</keyword>
<evidence type="ECO:0000256" key="7">
    <source>
        <dbReference type="ARBA" id="ARBA00022679"/>
    </source>
</evidence>
<evidence type="ECO:0000256" key="9">
    <source>
        <dbReference type="ARBA" id="ARBA00022729"/>
    </source>
</evidence>
<evidence type="ECO:0000313" key="22">
    <source>
        <dbReference type="EMBL" id="AEF01654.1"/>
    </source>
</evidence>
<keyword evidence="6 18" id="KW-0285">Flavoprotein</keyword>
<protein>
    <recommendedName>
        <fullName evidence="3 18">FAD:protein FMN transferase</fullName>
        <ecNumber evidence="2 18">2.7.1.180</ecNumber>
    </recommendedName>
    <alternativeName>
        <fullName evidence="15 18">Flavin transferase</fullName>
    </alternativeName>
</protein>
<evidence type="ECO:0000256" key="20">
    <source>
        <dbReference type="RuleBase" id="RU363002"/>
    </source>
</evidence>
<dbReference type="GO" id="GO:0016740">
    <property type="term" value="F:transferase activity"/>
    <property type="evidence" value="ECO:0007669"/>
    <property type="project" value="UniProtKB-UniRule"/>
</dbReference>
<evidence type="ECO:0000256" key="21">
    <source>
        <dbReference type="SAM" id="Coils"/>
    </source>
</evidence>
<dbReference type="FunFam" id="3.10.520.10:FF:000001">
    <property type="entry name" value="FAD:protein FMN transferase"/>
    <property type="match status" value="1"/>
</dbReference>
<dbReference type="PROSITE" id="PS51257">
    <property type="entry name" value="PROKAR_LIPOPROTEIN"/>
    <property type="match status" value="1"/>
</dbReference>
<dbReference type="HOGENOM" id="CLU_044403_0_0_6"/>
<keyword evidence="11 18" id="KW-0460">Magnesium</keyword>
<dbReference type="eggNOG" id="COG1477">
    <property type="taxonomic scope" value="Bacteria"/>
</dbReference>
<name>F5Z986_ALTNA</name>
<keyword evidence="13" id="KW-0564">Palmitate</keyword>
<accession>F5Z986</accession>
<keyword evidence="5 20" id="KW-0997">Cell inner membrane</keyword>
<gene>
    <name evidence="22" type="ordered locus">ambt_00475</name>
</gene>
<evidence type="ECO:0000256" key="11">
    <source>
        <dbReference type="ARBA" id="ARBA00022842"/>
    </source>
</evidence>
<evidence type="ECO:0000256" key="19">
    <source>
        <dbReference type="PIRSR" id="PIRSR006268-2"/>
    </source>
</evidence>
<organism evidence="22 23">
    <name type="scientific">Alteromonas naphthalenivorans</name>
    <dbReference type="NCBI Taxonomy" id="715451"/>
    <lineage>
        <taxon>Bacteria</taxon>
        <taxon>Pseudomonadati</taxon>
        <taxon>Pseudomonadota</taxon>
        <taxon>Gammaproteobacteria</taxon>
        <taxon>Alteromonadales</taxon>
        <taxon>Alteromonadaceae</taxon>
        <taxon>Alteromonas/Salinimonas group</taxon>
        <taxon>Alteromonas</taxon>
    </lineage>
</organism>
<evidence type="ECO:0000256" key="13">
    <source>
        <dbReference type="ARBA" id="ARBA00023139"/>
    </source>
</evidence>
<keyword evidence="14 20" id="KW-0449">Lipoprotein</keyword>
<feature type="binding site" evidence="19">
    <location>
        <position position="178"/>
    </location>
    <ligand>
        <name>Mg(2+)</name>
        <dbReference type="ChEBI" id="CHEBI:18420"/>
    </ligand>
</feature>
<comment type="function">
    <text evidence="20">Flavin transferase that catalyzes the transfer of the FMN moiety of FAD and its covalent binding to the hydroxyl group of a threonine residue in a target flavoprotein.</text>
</comment>
<keyword evidence="9 20" id="KW-0732">Signal</keyword>
<feature type="signal peptide" evidence="20">
    <location>
        <begin position="1"/>
        <end position="21"/>
    </location>
</feature>
<comment type="cofactor">
    <cofactor evidence="19">
        <name>Mg(2+)</name>
        <dbReference type="ChEBI" id="CHEBI:18420"/>
    </cofactor>
    <cofactor evidence="19">
        <name>Mn(2+)</name>
        <dbReference type="ChEBI" id="CHEBI:29035"/>
    </cofactor>
    <text evidence="19">Magnesium. Can also use manganese.</text>
</comment>
<dbReference type="PANTHER" id="PTHR30040:SF2">
    <property type="entry name" value="FAD:PROTEIN FMN TRANSFERASE"/>
    <property type="match status" value="1"/>
</dbReference>
<evidence type="ECO:0000256" key="1">
    <source>
        <dbReference type="ARBA" id="ARBA00008282"/>
    </source>
</evidence>
<comment type="similarity">
    <text evidence="1 18 20">Belongs to the ApbE family.</text>
</comment>
<evidence type="ECO:0000256" key="14">
    <source>
        <dbReference type="ARBA" id="ARBA00023288"/>
    </source>
</evidence>
<dbReference type="RefSeq" id="WP_013782596.1">
    <property type="nucleotide sequence ID" value="NC_015554.1"/>
</dbReference>
<dbReference type="InterPro" id="IPR003374">
    <property type="entry name" value="ApbE-like_sf"/>
</dbReference>
<evidence type="ECO:0000256" key="16">
    <source>
        <dbReference type="ARBA" id="ARBA00048540"/>
    </source>
</evidence>
<feature type="binding site" evidence="19">
    <location>
        <position position="292"/>
    </location>
    <ligand>
        <name>Mg(2+)</name>
        <dbReference type="ChEBI" id="CHEBI:18420"/>
    </ligand>
</feature>
<keyword evidence="21" id="KW-0175">Coiled coil</keyword>
<reference evidence="22 23" key="1">
    <citation type="journal article" date="2011" name="J. Bacteriol.">
        <title>Complete genome sequence of the polycyclic aromatic hydrocarbon-degrading bacterium Alteromonas sp. strain SN2.</title>
        <authorList>
            <person name="Jin H.M."/>
            <person name="Jeong H."/>
            <person name="Moon E.J."/>
            <person name="Math R.K."/>
            <person name="Lee K."/>
            <person name="Kim H.J."/>
            <person name="Jeon C.O."/>
            <person name="Oh T.K."/>
            <person name="Kim J.F."/>
        </authorList>
    </citation>
    <scope>NUCLEOTIDE SEQUENCE [LARGE SCALE GENOMIC DNA]</scope>
    <source>
        <strain evidence="23">JCM 17741 / KACC 18427 / KCTC 11700BP / SN2</strain>
    </source>
</reference>
<dbReference type="Gene3D" id="3.10.520.10">
    <property type="entry name" value="ApbE-like domains"/>
    <property type="match status" value="1"/>
</dbReference>
<evidence type="ECO:0000256" key="15">
    <source>
        <dbReference type="ARBA" id="ARBA00031306"/>
    </source>
</evidence>
<evidence type="ECO:0000256" key="3">
    <source>
        <dbReference type="ARBA" id="ARBA00016337"/>
    </source>
</evidence>
<dbReference type="InterPro" id="IPR024932">
    <property type="entry name" value="ApbE"/>
</dbReference>
<dbReference type="GO" id="GO:0005886">
    <property type="term" value="C:plasma membrane"/>
    <property type="evidence" value="ECO:0007669"/>
    <property type="project" value="UniProtKB-SubCell"/>
</dbReference>
<feature type="chain" id="PRO_5003330388" description="FAD:protein FMN transferase" evidence="20">
    <location>
        <begin position="22"/>
        <end position="343"/>
    </location>
</feature>
<dbReference type="PIRSF" id="PIRSF006268">
    <property type="entry name" value="ApbE"/>
    <property type="match status" value="1"/>
</dbReference>
<dbReference type="OrthoDB" id="9778595at2"/>
<dbReference type="PANTHER" id="PTHR30040">
    <property type="entry name" value="THIAMINE BIOSYNTHESIS LIPOPROTEIN APBE"/>
    <property type="match status" value="1"/>
</dbReference>
<evidence type="ECO:0000256" key="10">
    <source>
        <dbReference type="ARBA" id="ARBA00022827"/>
    </source>
</evidence>
<keyword evidence="23" id="KW-1185">Reference proteome</keyword>
<dbReference type="KEGG" id="alt:ambt_00475"/>
<dbReference type="EMBL" id="CP002339">
    <property type="protein sequence ID" value="AEF01654.1"/>
    <property type="molecule type" value="Genomic_DNA"/>
</dbReference>